<gene>
    <name evidence="1" type="ORF">PL2TA16_04170</name>
</gene>
<dbReference type="PATRIC" id="fig|1353533.3.peg.3113"/>
<reference evidence="1 2" key="1">
    <citation type="submission" date="2013-07" db="EMBL/GenBank/DDBJ databases">
        <title>Draft genome sequence of Pseudoalteromonas luteoviolacea 2ta16.</title>
        <authorList>
            <person name="Allen E.E."/>
            <person name="Azam F."/>
            <person name="Podell S."/>
        </authorList>
    </citation>
    <scope>NUCLEOTIDE SEQUENCE [LARGE SCALE GENOMIC DNA]</scope>
    <source>
        <strain evidence="1 2">2ta16</strain>
    </source>
</reference>
<dbReference type="GeneID" id="29922974"/>
<dbReference type="Proteomes" id="UP000017820">
    <property type="component" value="Unassembled WGS sequence"/>
</dbReference>
<evidence type="ECO:0000313" key="2">
    <source>
        <dbReference type="Proteomes" id="UP000017820"/>
    </source>
</evidence>
<dbReference type="RefSeq" id="WP_023399993.1">
    <property type="nucleotide sequence ID" value="NZ_AUSV01000049.1"/>
</dbReference>
<protein>
    <submittedName>
        <fullName evidence="1">Uncharacterized protein</fullName>
    </submittedName>
</protein>
<dbReference type="InterPro" id="IPR036673">
    <property type="entry name" value="Cyanovirin-N_sf"/>
</dbReference>
<dbReference type="AlphaFoldDB" id="V4JBS3"/>
<dbReference type="SUPFAM" id="SSF51322">
    <property type="entry name" value="Cyanovirin-N"/>
    <property type="match status" value="1"/>
</dbReference>
<proteinExistence type="predicted"/>
<accession>V4JBS3</accession>
<dbReference type="Gene3D" id="2.30.60.10">
    <property type="entry name" value="Cyanovirin-N"/>
    <property type="match status" value="1"/>
</dbReference>
<evidence type="ECO:0000313" key="1">
    <source>
        <dbReference type="EMBL" id="ESP92577.1"/>
    </source>
</evidence>
<sequence>MSQYIPEGSFTLTSKNIRSTLYTKSQKRDGKYIPASLDLTNLSSADVANMDGFLVNQTHSGSASGYVPSGSYQKTSDDIVVVLSAECQKRDQTYQESTLVISGLDNVSVSNIDGVLTVDK</sequence>
<organism evidence="1 2">
    <name type="scientific">Pseudoalteromonas luteoviolacea (strain 2ta16)</name>
    <dbReference type="NCBI Taxonomy" id="1353533"/>
    <lineage>
        <taxon>Bacteria</taxon>
        <taxon>Pseudomonadati</taxon>
        <taxon>Pseudomonadota</taxon>
        <taxon>Gammaproteobacteria</taxon>
        <taxon>Alteromonadales</taxon>
        <taxon>Pseudoalteromonadaceae</taxon>
        <taxon>Pseudoalteromonas</taxon>
    </lineage>
</organism>
<comment type="caution">
    <text evidence="1">The sequence shown here is derived from an EMBL/GenBank/DDBJ whole genome shotgun (WGS) entry which is preliminary data.</text>
</comment>
<dbReference type="EMBL" id="AUSV01000049">
    <property type="protein sequence ID" value="ESP92577.1"/>
    <property type="molecule type" value="Genomic_DNA"/>
</dbReference>
<name>V4JBS3_PSEL2</name>